<comment type="caution">
    <text evidence="2">The sequence shown here is derived from an EMBL/GenBank/DDBJ whole genome shotgun (WGS) entry which is preliminary data.</text>
</comment>
<gene>
    <name evidence="2" type="ORF">RHGRI_000875</name>
</gene>
<sequence>MQHLRRQLVAPPEPSAVARASARTRPLWGPRALDSVNVTLRRRRGTLSLATSTYAKERFLVEMTLVPLGLMVLKNFSSLEIQVSVNI</sequence>
<evidence type="ECO:0000313" key="2">
    <source>
        <dbReference type="EMBL" id="KAG5564822.1"/>
    </source>
</evidence>
<dbReference type="AlphaFoldDB" id="A0AAV6LLP8"/>
<proteinExistence type="predicted"/>
<dbReference type="EMBL" id="JACTNZ010000001">
    <property type="protein sequence ID" value="KAG5564822.1"/>
    <property type="molecule type" value="Genomic_DNA"/>
</dbReference>
<protein>
    <submittedName>
        <fullName evidence="2">Uncharacterized protein</fullName>
    </submittedName>
</protein>
<evidence type="ECO:0000313" key="3">
    <source>
        <dbReference type="Proteomes" id="UP000823749"/>
    </source>
</evidence>
<organism evidence="2 3">
    <name type="scientific">Rhododendron griersonianum</name>
    <dbReference type="NCBI Taxonomy" id="479676"/>
    <lineage>
        <taxon>Eukaryota</taxon>
        <taxon>Viridiplantae</taxon>
        <taxon>Streptophyta</taxon>
        <taxon>Embryophyta</taxon>
        <taxon>Tracheophyta</taxon>
        <taxon>Spermatophyta</taxon>
        <taxon>Magnoliopsida</taxon>
        <taxon>eudicotyledons</taxon>
        <taxon>Gunneridae</taxon>
        <taxon>Pentapetalae</taxon>
        <taxon>asterids</taxon>
        <taxon>Ericales</taxon>
        <taxon>Ericaceae</taxon>
        <taxon>Ericoideae</taxon>
        <taxon>Rhodoreae</taxon>
        <taxon>Rhododendron</taxon>
    </lineage>
</organism>
<keyword evidence="3" id="KW-1185">Reference proteome</keyword>
<name>A0AAV6LLP8_9ERIC</name>
<reference evidence="2" key="1">
    <citation type="submission" date="2020-08" db="EMBL/GenBank/DDBJ databases">
        <title>Plant Genome Project.</title>
        <authorList>
            <person name="Zhang R.-G."/>
        </authorList>
    </citation>
    <scope>NUCLEOTIDE SEQUENCE</scope>
    <source>
        <strain evidence="2">WSP0</strain>
        <tissue evidence="2">Leaf</tissue>
    </source>
</reference>
<dbReference type="Proteomes" id="UP000823749">
    <property type="component" value="Chromosome 1"/>
</dbReference>
<accession>A0AAV6LLP8</accession>
<feature type="region of interest" description="Disordered" evidence="1">
    <location>
        <begin position="1"/>
        <end position="23"/>
    </location>
</feature>
<evidence type="ECO:0000256" key="1">
    <source>
        <dbReference type="SAM" id="MobiDB-lite"/>
    </source>
</evidence>